<dbReference type="GO" id="GO:0016787">
    <property type="term" value="F:hydrolase activity"/>
    <property type="evidence" value="ECO:0007669"/>
    <property type="project" value="UniProtKB-KW"/>
</dbReference>
<organism evidence="2 3">
    <name type="scientific">Rhizobium terricola</name>
    <dbReference type="NCBI Taxonomy" id="2728849"/>
    <lineage>
        <taxon>Bacteria</taxon>
        <taxon>Pseudomonadati</taxon>
        <taxon>Pseudomonadota</taxon>
        <taxon>Alphaproteobacteria</taxon>
        <taxon>Hyphomicrobiales</taxon>
        <taxon>Rhizobiaceae</taxon>
        <taxon>Rhizobium/Agrobacterium group</taxon>
        <taxon>Rhizobium</taxon>
    </lineage>
</organism>
<dbReference type="InterPro" id="IPR029058">
    <property type="entry name" value="AB_hydrolase_fold"/>
</dbReference>
<keyword evidence="3" id="KW-1185">Reference proteome</keyword>
<dbReference type="RefSeq" id="WP_169587544.1">
    <property type="nucleotide sequence ID" value="NZ_JABBGK010000001.1"/>
</dbReference>
<evidence type="ECO:0000313" key="3">
    <source>
        <dbReference type="Proteomes" id="UP000541470"/>
    </source>
</evidence>
<comment type="caution">
    <text evidence="2">The sequence shown here is derived from an EMBL/GenBank/DDBJ whole genome shotgun (WGS) entry which is preliminary data.</text>
</comment>
<keyword evidence="2" id="KW-0378">Hydrolase</keyword>
<dbReference type="EMBL" id="JABBGK010000001">
    <property type="protein sequence ID" value="NML73311.1"/>
    <property type="molecule type" value="Genomic_DNA"/>
</dbReference>
<dbReference type="Proteomes" id="UP000541470">
    <property type="component" value="Unassembled WGS sequence"/>
</dbReference>
<dbReference type="Gene3D" id="3.40.50.1820">
    <property type="entry name" value="alpha/beta hydrolase"/>
    <property type="match status" value="1"/>
</dbReference>
<gene>
    <name evidence="2" type="ORF">HHL25_04135</name>
</gene>
<proteinExistence type="predicted"/>
<protein>
    <submittedName>
        <fullName evidence="2">Alpha/beta hydrolase</fullName>
    </submittedName>
</protein>
<evidence type="ECO:0000313" key="2">
    <source>
        <dbReference type="EMBL" id="NML73311.1"/>
    </source>
</evidence>
<dbReference type="InterPro" id="IPR000073">
    <property type="entry name" value="AB_hydrolase_1"/>
</dbReference>
<feature type="domain" description="AB hydrolase-1" evidence="1">
    <location>
        <begin position="86"/>
        <end position="286"/>
    </location>
</feature>
<reference evidence="2 3" key="1">
    <citation type="submission" date="2020-04" db="EMBL/GenBank/DDBJ databases">
        <title>Rhizobium sp. S-51 isolated from soil.</title>
        <authorList>
            <person name="Dahal R.H."/>
        </authorList>
    </citation>
    <scope>NUCLEOTIDE SEQUENCE [LARGE SCALE GENOMIC DNA]</scope>
    <source>
        <strain evidence="2 3">S-51</strain>
    </source>
</reference>
<dbReference type="SUPFAM" id="SSF53474">
    <property type="entry name" value="alpha/beta-Hydrolases"/>
    <property type="match status" value="1"/>
</dbReference>
<dbReference type="Pfam" id="PF12697">
    <property type="entry name" value="Abhydrolase_6"/>
    <property type="match status" value="1"/>
</dbReference>
<sequence>MPSFAAKVTRFGFSALTGLSPSVASRAAWALFCRTPSRRPKGRKAKSAFASGAMLLSQAEKLTVGRGAEKVGVQRLLSPDCSAPRILVIHGWGSRAEYMAELAVGLREAGAEVVVVDLPGHGRSAGRRLDMLLAARAFARVDERFGPFEGAVGHSFGGAALMTASGGAFPGVAAFKADRMAVIGSPSEIEDVFDGFSRMVGLSPEVRRLMAAHAERVIGCGIKALDGVPIARRLARPLLVVHAEDDKEVGAKHARRYQGVGDHIRHHWANGQGHRRIVSAPEVIAEVAAFLVSEPNAARVDGQDRLRNVSSF</sequence>
<dbReference type="AlphaFoldDB" id="A0A7Y0ATP9"/>
<evidence type="ECO:0000259" key="1">
    <source>
        <dbReference type="Pfam" id="PF12697"/>
    </source>
</evidence>
<name>A0A7Y0ATP9_9HYPH</name>
<accession>A0A7Y0ATP9</accession>